<name>A0A2T2NVB1_CORCC</name>
<organism evidence="6 7">
    <name type="scientific">Corynespora cassiicola Philippines</name>
    <dbReference type="NCBI Taxonomy" id="1448308"/>
    <lineage>
        <taxon>Eukaryota</taxon>
        <taxon>Fungi</taxon>
        <taxon>Dikarya</taxon>
        <taxon>Ascomycota</taxon>
        <taxon>Pezizomycotina</taxon>
        <taxon>Dothideomycetes</taxon>
        <taxon>Pleosporomycetidae</taxon>
        <taxon>Pleosporales</taxon>
        <taxon>Corynesporascaceae</taxon>
        <taxon>Corynespora</taxon>
    </lineage>
</organism>
<dbReference type="OrthoDB" id="2363873at2759"/>
<dbReference type="AlphaFoldDB" id="A0A2T2NVB1"/>
<keyword evidence="3" id="KW-0442">Lipid degradation</keyword>
<gene>
    <name evidence="6" type="ORF">BS50DRAFT_619993</name>
</gene>
<sequence>MTISLGAFRLSFFIGVCSCLLLPPPTGTYHVGSKAHVLNKTTINDPVAPSGTGTSILINFYYPTLRKSVEREYIWKGLSSLYEEYYNLPKDSFGRIKARIGHDAPPLSPTTCEHLNLPTLIWGPPFAGPPSQLFLGLFSELVSRGYTIVTVDHPYEQPFLQYPNGTGIQGLAMDFYPGNPEVFLNQVVNYRLDDNAVLLRNLPELSEKTGISLNLTHFAIFGHSIGGAVAPLQILYEKALRNTSRETSHFIGAINLDGGMFGAAISNNSFSDTGVPNLLMASQGHQHDMDPTWPTFEAWQSAWTTDVRVLGNSNHTDYSDLIVLKQANGVAGGRNTIQANRMIDLVRIFVRTFFDMVGGRIGGEGILSGSKQARIDWPEVVWQFQRD</sequence>
<keyword evidence="7" id="KW-1185">Reference proteome</keyword>
<evidence type="ECO:0000313" key="7">
    <source>
        <dbReference type="Proteomes" id="UP000240883"/>
    </source>
</evidence>
<keyword evidence="4" id="KW-0443">Lipid metabolism</keyword>
<protein>
    <recommendedName>
        <fullName evidence="1">1-alkyl-2-acetylglycerophosphocholine esterase</fullName>
        <ecNumber evidence="1">3.1.1.47</ecNumber>
    </recommendedName>
</protein>
<dbReference type="GO" id="GO:0003847">
    <property type="term" value="F:1-alkyl-2-acetylglycerophosphocholine esterase activity"/>
    <property type="evidence" value="ECO:0007669"/>
    <property type="project" value="UniProtKB-EC"/>
</dbReference>
<keyword evidence="2" id="KW-0378">Hydrolase</keyword>
<evidence type="ECO:0000256" key="5">
    <source>
        <dbReference type="SAM" id="SignalP"/>
    </source>
</evidence>
<evidence type="ECO:0000256" key="2">
    <source>
        <dbReference type="ARBA" id="ARBA00022801"/>
    </source>
</evidence>
<evidence type="ECO:0000256" key="3">
    <source>
        <dbReference type="ARBA" id="ARBA00022963"/>
    </source>
</evidence>
<dbReference type="PANTHER" id="PTHR10272">
    <property type="entry name" value="PLATELET-ACTIVATING FACTOR ACETYLHYDROLASE"/>
    <property type="match status" value="1"/>
</dbReference>
<evidence type="ECO:0000256" key="1">
    <source>
        <dbReference type="ARBA" id="ARBA00013201"/>
    </source>
</evidence>
<dbReference type="EC" id="3.1.1.47" evidence="1"/>
<evidence type="ECO:0000313" key="6">
    <source>
        <dbReference type="EMBL" id="PSN69375.1"/>
    </source>
</evidence>
<dbReference type="Proteomes" id="UP000240883">
    <property type="component" value="Unassembled WGS sequence"/>
</dbReference>
<keyword evidence="5" id="KW-0732">Signal</keyword>
<dbReference type="SUPFAM" id="SSF53474">
    <property type="entry name" value="alpha/beta-Hydrolases"/>
    <property type="match status" value="1"/>
</dbReference>
<proteinExistence type="predicted"/>
<dbReference type="GO" id="GO:0016042">
    <property type="term" value="P:lipid catabolic process"/>
    <property type="evidence" value="ECO:0007669"/>
    <property type="project" value="UniProtKB-KW"/>
</dbReference>
<dbReference type="EMBL" id="KZ678133">
    <property type="protein sequence ID" value="PSN69375.1"/>
    <property type="molecule type" value="Genomic_DNA"/>
</dbReference>
<dbReference type="PANTHER" id="PTHR10272:SF14">
    <property type="entry name" value="PAF ACETYLHYDROLASE FAMILY PROTEIN"/>
    <property type="match status" value="1"/>
</dbReference>
<reference evidence="6 7" key="1">
    <citation type="journal article" date="2018" name="Front. Microbiol.">
        <title>Genome-Wide Analysis of Corynespora cassiicola Leaf Fall Disease Putative Effectors.</title>
        <authorList>
            <person name="Lopez D."/>
            <person name="Ribeiro S."/>
            <person name="Label P."/>
            <person name="Fumanal B."/>
            <person name="Venisse J.S."/>
            <person name="Kohler A."/>
            <person name="de Oliveira R.R."/>
            <person name="Labutti K."/>
            <person name="Lipzen A."/>
            <person name="Lail K."/>
            <person name="Bauer D."/>
            <person name="Ohm R.A."/>
            <person name="Barry K.W."/>
            <person name="Spatafora J."/>
            <person name="Grigoriev I.V."/>
            <person name="Martin F.M."/>
            <person name="Pujade-Renaud V."/>
        </authorList>
    </citation>
    <scope>NUCLEOTIDE SEQUENCE [LARGE SCALE GENOMIC DNA]</scope>
    <source>
        <strain evidence="6 7">Philippines</strain>
    </source>
</reference>
<dbReference type="Gene3D" id="3.40.50.1820">
    <property type="entry name" value="alpha/beta hydrolase"/>
    <property type="match status" value="1"/>
</dbReference>
<feature type="signal peptide" evidence="5">
    <location>
        <begin position="1"/>
        <end position="19"/>
    </location>
</feature>
<dbReference type="STRING" id="1448308.A0A2T2NVB1"/>
<accession>A0A2T2NVB1</accession>
<evidence type="ECO:0000256" key="4">
    <source>
        <dbReference type="ARBA" id="ARBA00023098"/>
    </source>
</evidence>
<feature type="chain" id="PRO_5015535500" description="1-alkyl-2-acetylglycerophosphocholine esterase" evidence="5">
    <location>
        <begin position="20"/>
        <end position="387"/>
    </location>
</feature>
<dbReference type="InterPro" id="IPR029058">
    <property type="entry name" value="AB_hydrolase_fold"/>
</dbReference>